<gene>
    <name evidence="2" type="ORF">CSB93_1141</name>
</gene>
<organism evidence="2 3">
    <name type="scientific">Pseudomonas paraeruginosa</name>
    <dbReference type="NCBI Taxonomy" id="2994495"/>
    <lineage>
        <taxon>Bacteria</taxon>
        <taxon>Pseudomonadati</taxon>
        <taxon>Pseudomonadota</taxon>
        <taxon>Gammaproteobacteria</taxon>
        <taxon>Pseudomonadales</taxon>
        <taxon>Pseudomonadaceae</taxon>
        <taxon>Pseudomonas</taxon>
    </lineage>
</organism>
<evidence type="ECO:0000313" key="3">
    <source>
        <dbReference type="Proteomes" id="UP000238390"/>
    </source>
</evidence>
<feature type="region of interest" description="Disordered" evidence="1">
    <location>
        <begin position="1"/>
        <end position="39"/>
    </location>
</feature>
<proteinExistence type="predicted"/>
<evidence type="ECO:0000313" key="2">
    <source>
        <dbReference type="EMBL" id="AVK08288.1"/>
    </source>
</evidence>
<dbReference type="AlphaFoldDB" id="A0A2R3J285"/>
<accession>A0A2R3J285</accession>
<dbReference type="Proteomes" id="UP000238390">
    <property type="component" value="Chromosome"/>
</dbReference>
<evidence type="ECO:0000256" key="1">
    <source>
        <dbReference type="SAM" id="MobiDB-lite"/>
    </source>
</evidence>
<reference evidence="2 3" key="1">
    <citation type="submission" date="2018-02" db="EMBL/GenBank/DDBJ databases">
        <title>FDA/CDC Antimicrobial Resistant Isolate Bank Genome Sequencing.</title>
        <authorList>
            <person name="Benahmed F.H."/>
            <person name="Lutgring J.D."/>
            <person name="Yoo B."/>
            <person name="Machado M."/>
            <person name="Brown A."/>
            <person name="McAllister G."/>
            <person name="Perry A."/>
            <person name="Halpin A.L."/>
            <person name="Vavikolanu K."/>
            <person name="Ott S."/>
            <person name="Zhao X."/>
            <person name="Tallon L.J."/>
            <person name="Sadzewicz L."/>
            <person name="Aluvathingal J."/>
            <person name="Nadendla S."/>
            <person name="Voskania-kordi A."/>
            <person name="Simonyan V."/>
            <person name="Patel J."/>
            <person name="Shawar R.M."/>
        </authorList>
    </citation>
    <scope>NUCLEOTIDE SEQUENCE [LARGE SCALE GENOMIC DNA]</scope>
    <source>
        <strain evidence="2 3">AR_0356</strain>
    </source>
</reference>
<keyword evidence="3" id="KW-1185">Reference proteome</keyword>
<sequence>MAGLAGRGRRAGRGSLNSRQKKPRASYGEGEVRGSSPDR</sequence>
<protein>
    <submittedName>
        <fullName evidence="2">Uncharacterized protein</fullName>
    </submittedName>
</protein>
<feature type="compositionally biased region" description="Basic and acidic residues" evidence="1">
    <location>
        <begin position="30"/>
        <end position="39"/>
    </location>
</feature>
<dbReference type="EMBL" id="CP027169">
    <property type="protein sequence ID" value="AVK08288.1"/>
    <property type="molecule type" value="Genomic_DNA"/>
</dbReference>
<name>A0A2R3J285_9PSED</name>